<dbReference type="PANTHER" id="PTHR11352">
    <property type="entry name" value="PROLIFERATING CELL NUCLEAR ANTIGEN"/>
    <property type="match status" value="1"/>
</dbReference>
<dbReference type="GO" id="GO:0006275">
    <property type="term" value="P:regulation of DNA replication"/>
    <property type="evidence" value="ECO:0007669"/>
    <property type="project" value="InterPro"/>
</dbReference>
<dbReference type="Pfam" id="PF00705">
    <property type="entry name" value="PCNA_N"/>
    <property type="match status" value="1"/>
</dbReference>
<dbReference type="SUPFAM" id="SSF55979">
    <property type="entry name" value="DNA clamp"/>
    <property type="match status" value="2"/>
</dbReference>
<dbReference type="EMBL" id="MN739935">
    <property type="protein sequence ID" value="QHT78689.1"/>
    <property type="molecule type" value="Genomic_DNA"/>
</dbReference>
<feature type="compositionally biased region" description="Basic residues" evidence="2">
    <location>
        <begin position="317"/>
        <end position="328"/>
    </location>
</feature>
<evidence type="ECO:0000259" key="3">
    <source>
        <dbReference type="Pfam" id="PF00705"/>
    </source>
</evidence>
<dbReference type="GO" id="GO:0030337">
    <property type="term" value="F:DNA polymerase processivity factor activity"/>
    <property type="evidence" value="ECO:0007669"/>
    <property type="project" value="InterPro"/>
</dbReference>
<evidence type="ECO:0000313" key="4">
    <source>
        <dbReference type="EMBL" id="QHT78689.1"/>
    </source>
</evidence>
<dbReference type="InterPro" id="IPR046938">
    <property type="entry name" value="DNA_clamp_sf"/>
</dbReference>
<accession>A0A6C0HDV9</accession>
<evidence type="ECO:0000256" key="1">
    <source>
        <dbReference type="ARBA" id="ARBA00023125"/>
    </source>
</evidence>
<evidence type="ECO:0000256" key="2">
    <source>
        <dbReference type="SAM" id="MobiDB-lite"/>
    </source>
</evidence>
<protein>
    <recommendedName>
        <fullName evidence="3">Proliferating cell nuclear antigen PCNA N-terminal domain-containing protein</fullName>
    </recommendedName>
</protein>
<organism evidence="4">
    <name type="scientific">viral metagenome</name>
    <dbReference type="NCBI Taxonomy" id="1070528"/>
    <lineage>
        <taxon>unclassified sequences</taxon>
        <taxon>metagenomes</taxon>
        <taxon>organismal metagenomes</taxon>
    </lineage>
</organism>
<dbReference type="GO" id="GO:0006272">
    <property type="term" value="P:leading strand elongation"/>
    <property type="evidence" value="ECO:0007669"/>
    <property type="project" value="TreeGrafter"/>
</dbReference>
<dbReference type="InterPro" id="IPR022648">
    <property type="entry name" value="Pr_cel_nuc_antig_N"/>
</dbReference>
<keyword evidence="1" id="KW-0238">DNA-binding</keyword>
<proteinExistence type="predicted"/>
<feature type="domain" description="Proliferating cell nuclear antigen PCNA N-terminal" evidence="3">
    <location>
        <begin position="10"/>
        <end position="114"/>
    </location>
</feature>
<name>A0A6C0HDV9_9ZZZZ</name>
<dbReference type="GO" id="GO:0003677">
    <property type="term" value="F:DNA binding"/>
    <property type="evidence" value="ECO:0007669"/>
    <property type="project" value="UniProtKB-KW"/>
</dbReference>
<reference evidence="4" key="1">
    <citation type="journal article" date="2020" name="Nature">
        <title>Giant virus diversity and host interactions through global metagenomics.</title>
        <authorList>
            <person name="Schulz F."/>
            <person name="Roux S."/>
            <person name="Paez-Espino D."/>
            <person name="Jungbluth S."/>
            <person name="Walsh D.A."/>
            <person name="Denef V.J."/>
            <person name="McMahon K.D."/>
            <person name="Konstantinidis K.T."/>
            <person name="Eloe-Fadrosh E.A."/>
            <person name="Kyrpides N.C."/>
            <person name="Woyke T."/>
        </authorList>
    </citation>
    <scope>NUCLEOTIDE SEQUENCE</scope>
    <source>
        <strain evidence="4">GVMAG-M-3300023179-92</strain>
    </source>
</reference>
<dbReference type="InterPro" id="IPR000730">
    <property type="entry name" value="Pr_cel_nuc_antig"/>
</dbReference>
<dbReference type="Gene3D" id="3.70.10.10">
    <property type="match status" value="1"/>
</dbReference>
<dbReference type="AlphaFoldDB" id="A0A6C0HDV9"/>
<sequence length="328" mass="37277">MSEVSGRQIFKAKTKEAFVIKIIGELLANTLTHSQFTINNNGIFLFQANEPENQLVEISLYKEAFGSNFKCIKDINFLINSTTLYKLLKNIKKKDSISITITENEDDESMTLGICVEPPDNNNKLTTNIRIASYQPTIMEPICGYENPVVMSGKEFQGTKNLQHSSDTMFIQSKGEYIKFSVCDDDRHDRKLEVGNIDDEDNRDCSLYSKTFKTAHITSLCKCAGQSQSIHIYLNDDLPLKIKMKAGGLGDISVYIKSLEMIADEADEDFLNLNTKKETEQEYYETQSNNNWDELQENSKLNNVTELEDEKSSMPAKPKRGRQKKILA</sequence>
<feature type="compositionally biased region" description="Polar residues" evidence="2">
    <location>
        <begin position="288"/>
        <end position="305"/>
    </location>
</feature>
<feature type="region of interest" description="Disordered" evidence="2">
    <location>
        <begin position="283"/>
        <end position="328"/>
    </location>
</feature>
<dbReference type="PANTHER" id="PTHR11352:SF0">
    <property type="entry name" value="PROLIFERATING CELL NUCLEAR ANTIGEN"/>
    <property type="match status" value="1"/>
</dbReference>